<reference evidence="2 4" key="3">
    <citation type="submission" date="2018-03" db="EMBL/GenBank/DDBJ databases">
        <title>Genomic Encyclopedia of Archaeal and Bacterial Type Strains, Phase II (KMG-II): from individual species to whole genera.</title>
        <authorList>
            <person name="Goeker M."/>
        </authorList>
    </citation>
    <scope>NUCLEOTIDE SEQUENCE [LARGE SCALE GENOMIC DNA]</scope>
    <source>
        <strain evidence="2 4">DSM 25227</strain>
    </source>
</reference>
<dbReference type="EMBL" id="QGDJ01000011">
    <property type="protein sequence ID" value="PWJ15044.1"/>
    <property type="molecule type" value="Genomic_DNA"/>
</dbReference>
<accession>A0A2Y9C8Q3</accession>
<keyword evidence="4" id="KW-1185">Reference proteome</keyword>
<proteinExistence type="predicted"/>
<keyword evidence="1" id="KW-0472">Membrane</keyword>
<evidence type="ECO:0000313" key="2">
    <source>
        <dbReference type="EMBL" id="PWJ15044.1"/>
    </source>
</evidence>
<dbReference type="Proteomes" id="UP000251571">
    <property type="component" value="Unassembled WGS sequence"/>
</dbReference>
<dbReference type="RefSeq" id="WP_109565649.1">
    <property type="nucleotide sequence ID" value="NZ_QGDJ01000011.1"/>
</dbReference>
<dbReference type="Proteomes" id="UP000245839">
    <property type="component" value="Unassembled WGS sequence"/>
</dbReference>
<protein>
    <submittedName>
        <fullName evidence="3">Uncharacterized protein</fullName>
    </submittedName>
</protein>
<gene>
    <name evidence="2" type="ORF">BCF38_11161</name>
    <name evidence="3" type="ORF">SAMN05421539_11161</name>
</gene>
<dbReference type="AlphaFoldDB" id="A0A2Y9C8Q3"/>
<dbReference type="EMBL" id="UETC01000011">
    <property type="protein sequence ID" value="SSA49893.1"/>
    <property type="molecule type" value="Genomic_DNA"/>
</dbReference>
<organism evidence="3 5">
    <name type="scientific">Jannaschia seohaensis</name>
    <dbReference type="NCBI Taxonomy" id="475081"/>
    <lineage>
        <taxon>Bacteria</taxon>
        <taxon>Pseudomonadati</taxon>
        <taxon>Pseudomonadota</taxon>
        <taxon>Alphaproteobacteria</taxon>
        <taxon>Rhodobacterales</taxon>
        <taxon>Roseobacteraceae</taxon>
        <taxon>Jannaschia</taxon>
    </lineage>
</organism>
<keyword evidence="1" id="KW-1133">Transmembrane helix</keyword>
<evidence type="ECO:0000313" key="5">
    <source>
        <dbReference type="Proteomes" id="UP000251571"/>
    </source>
</evidence>
<evidence type="ECO:0000313" key="3">
    <source>
        <dbReference type="EMBL" id="SSA49893.1"/>
    </source>
</evidence>
<evidence type="ECO:0000256" key="1">
    <source>
        <dbReference type="SAM" id="Phobius"/>
    </source>
</evidence>
<evidence type="ECO:0000313" key="4">
    <source>
        <dbReference type="Proteomes" id="UP000245839"/>
    </source>
</evidence>
<feature type="transmembrane region" description="Helical" evidence="1">
    <location>
        <begin position="21"/>
        <end position="38"/>
    </location>
</feature>
<reference evidence="5" key="1">
    <citation type="submission" date="2016-10" db="EMBL/GenBank/DDBJ databases">
        <authorList>
            <person name="Varghese N."/>
            <person name="Submissions S."/>
        </authorList>
    </citation>
    <scope>NUCLEOTIDE SEQUENCE [LARGE SCALE GENOMIC DNA]</scope>
    <source>
        <strain evidence="5">DSM 25227</strain>
    </source>
</reference>
<keyword evidence="1" id="KW-0812">Transmembrane</keyword>
<reference evidence="3" key="2">
    <citation type="submission" date="2016-10" db="EMBL/GenBank/DDBJ databases">
        <authorList>
            <person name="Cai Z."/>
        </authorList>
    </citation>
    <scope>NUCLEOTIDE SEQUENCE [LARGE SCALE GENOMIC DNA]</scope>
    <source>
        <strain evidence="3">DSM 25227</strain>
    </source>
</reference>
<name>A0A2Y9C8Q3_9RHOB</name>
<sequence length="67" mass="7450">MTRDPRLAFARSTGSRVWMTHAVWAVVMGAASVFLFRLGGPVWPLFGCVTLAVTGARAWQAWTLWRA</sequence>